<dbReference type="GO" id="GO:0005524">
    <property type="term" value="F:ATP binding"/>
    <property type="evidence" value="ECO:0007669"/>
    <property type="project" value="UniProtKB-KW"/>
</dbReference>
<dbReference type="InterPro" id="IPR008271">
    <property type="entry name" value="Ser/Thr_kinase_AS"/>
</dbReference>
<dbReference type="FunFam" id="1.10.510.10:FF:000005">
    <property type="entry name" value="cAMP-dependent protein kinase catalytic subunit alpha"/>
    <property type="match status" value="1"/>
</dbReference>
<dbReference type="SUPFAM" id="SSF56112">
    <property type="entry name" value="Protein kinase-like (PK-like)"/>
    <property type="match status" value="1"/>
</dbReference>
<keyword evidence="4 8" id="KW-0418">Kinase</keyword>
<gene>
    <name evidence="8" type="ORF">Fcan01_12569</name>
</gene>
<keyword evidence="1" id="KW-0723">Serine/threonine-protein kinase</keyword>
<dbReference type="AlphaFoldDB" id="A0A226E6Y0"/>
<dbReference type="PANTHER" id="PTHR24353:SF153">
    <property type="entry name" value="CAMP-DEPENDENT PROTEIN KINASE CATALYTIC SUBUNIT 1"/>
    <property type="match status" value="1"/>
</dbReference>
<dbReference type="PROSITE" id="PS50011">
    <property type="entry name" value="PROTEIN_KINASE_DOM"/>
    <property type="match status" value="1"/>
</dbReference>
<keyword evidence="9" id="KW-1185">Reference proteome</keyword>
<comment type="caution">
    <text evidence="8">The sequence shown here is derived from an EMBL/GenBank/DDBJ whole genome shotgun (WGS) entry which is preliminary data.</text>
</comment>
<dbReference type="PANTHER" id="PTHR24353">
    <property type="entry name" value="CYCLIC NUCLEOTIDE-DEPENDENT PROTEIN KINASE"/>
    <property type="match status" value="1"/>
</dbReference>
<dbReference type="InterPro" id="IPR011009">
    <property type="entry name" value="Kinase-like_dom_sf"/>
</dbReference>
<evidence type="ECO:0000256" key="5">
    <source>
        <dbReference type="ARBA" id="ARBA00022840"/>
    </source>
</evidence>
<dbReference type="Pfam" id="PF00069">
    <property type="entry name" value="Pkinase"/>
    <property type="match status" value="1"/>
</dbReference>
<dbReference type="OrthoDB" id="63267at2759"/>
<dbReference type="Proteomes" id="UP000198287">
    <property type="component" value="Unassembled WGS sequence"/>
</dbReference>
<organism evidence="8 9">
    <name type="scientific">Folsomia candida</name>
    <name type="common">Springtail</name>
    <dbReference type="NCBI Taxonomy" id="158441"/>
    <lineage>
        <taxon>Eukaryota</taxon>
        <taxon>Metazoa</taxon>
        <taxon>Ecdysozoa</taxon>
        <taxon>Arthropoda</taxon>
        <taxon>Hexapoda</taxon>
        <taxon>Collembola</taxon>
        <taxon>Entomobryomorpha</taxon>
        <taxon>Isotomoidea</taxon>
        <taxon>Isotomidae</taxon>
        <taxon>Proisotominae</taxon>
        <taxon>Folsomia</taxon>
    </lineage>
</organism>
<evidence type="ECO:0000256" key="2">
    <source>
        <dbReference type="ARBA" id="ARBA00022679"/>
    </source>
</evidence>
<proteinExistence type="predicted"/>
<dbReference type="GO" id="GO:0004691">
    <property type="term" value="F:cAMP-dependent protein kinase activity"/>
    <property type="evidence" value="ECO:0007669"/>
    <property type="project" value="TreeGrafter"/>
</dbReference>
<dbReference type="SMART" id="SM00133">
    <property type="entry name" value="S_TK_X"/>
    <property type="match status" value="1"/>
</dbReference>
<evidence type="ECO:0000313" key="8">
    <source>
        <dbReference type="EMBL" id="OXA52854.1"/>
    </source>
</evidence>
<keyword evidence="3" id="KW-0547">Nucleotide-binding</keyword>
<evidence type="ECO:0000259" key="7">
    <source>
        <dbReference type="PROSITE" id="PS51285"/>
    </source>
</evidence>
<protein>
    <submittedName>
        <fullName evidence="8">cAMP-dependent protein kinase catalytic subunit alpha</fullName>
    </submittedName>
</protein>
<dbReference type="PROSITE" id="PS00108">
    <property type="entry name" value="PROTEIN_KINASE_ST"/>
    <property type="match status" value="1"/>
</dbReference>
<keyword evidence="2" id="KW-0808">Transferase</keyword>
<evidence type="ECO:0000313" key="9">
    <source>
        <dbReference type="Proteomes" id="UP000198287"/>
    </source>
</evidence>
<dbReference type="PROSITE" id="PS51285">
    <property type="entry name" value="AGC_KINASE_CTER"/>
    <property type="match status" value="1"/>
</dbReference>
<dbReference type="Gene3D" id="1.10.510.10">
    <property type="entry name" value="Transferase(Phosphotransferase) domain 1"/>
    <property type="match status" value="1"/>
</dbReference>
<evidence type="ECO:0000256" key="4">
    <source>
        <dbReference type="ARBA" id="ARBA00022777"/>
    </source>
</evidence>
<dbReference type="STRING" id="158441.A0A226E6Y0"/>
<dbReference type="GO" id="GO:0005634">
    <property type="term" value="C:nucleus"/>
    <property type="evidence" value="ECO:0007669"/>
    <property type="project" value="TreeGrafter"/>
</dbReference>
<feature type="domain" description="Protein kinase" evidence="6">
    <location>
        <begin position="46"/>
        <end position="300"/>
    </location>
</feature>
<evidence type="ECO:0000256" key="1">
    <source>
        <dbReference type="ARBA" id="ARBA00022527"/>
    </source>
</evidence>
<keyword evidence="5" id="KW-0067">ATP-binding</keyword>
<dbReference type="GO" id="GO:0005829">
    <property type="term" value="C:cytosol"/>
    <property type="evidence" value="ECO:0007669"/>
    <property type="project" value="TreeGrafter"/>
</dbReference>
<evidence type="ECO:0000259" key="6">
    <source>
        <dbReference type="PROSITE" id="PS50011"/>
    </source>
</evidence>
<accession>A0A226E6Y0</accession>
<dbReference type="InterPro" id="IPR000961">
    <property type="entry name" value="AGC-kinase_C"/>
</dbReference>
<dbReference type="Gene3D" id="3.30.200.20">
    <property type="entry name" value="Phosphorylase Kinase, domain 1"/>
    <property type="match status" value="1"/>
</dbReference>
<sequence>MGNTNSKERIDYTSNDEVKRWFKQARVEFNERWDNPASTLSSFDRFDYLKTLGIGGFCFVMLAKRKSTEELFAVKVMEKAKLFRSHAIEHTMDEKRILACVRFPFVIKLTYHYKDMKNLYMAMDFVQGGDLWLHLRKRVRYSEPQARFYAGQIIMAVAYLHQMDIIHRDLKPENVMISSDGYLKLSDFGFAKRVQGRTYTLCGTTDYFAPEVILGKGYGKAVDWWAVGVLIFEMTVGYPPFSSNLPIKTCEKIVSGKIKYPATLSSDLKNLMHNLIQVDLSKRYGNLKNGIYDIRSHPWFATLNWIDLFNKTVEAPYIPKLNGADDTSSFDIFIEEPIDVGTYDEYPKQFADF</sequence>
<dbReference type="SMART" id="SM00220">
    <property type="entry name" value="S_TKc"/>
    <property type="match status" value="1"/>
</dbReference>
<evidence type="ECO:0000256" key="3">
    <source>
        <dbReference type="ARBA" id="ARBA00022741"/>
    </source>
</evidence>
<feature type="domain" description="AGC-kinase C-terminal" evidence="7">
    <location>
        <begin position="301"/>
        <end position="353"/>
    </location>
</feature>
<reference evidence="8 9" key="1">
    <citation type="submission" date="2015-12" db="EMBL/GenBank/DDBJ databases">
        <title>The genome of Folsomia candida.</title>
        <authorList>
            <person name="Faddeeva A."/>
            <person name="Derks M.F."/>
            <person name="Anvar Y."/>
            <person name="Smit S."/>
            <person name="Van Straalen N."/>
            <person name="Roelofs D."/>
        </authorList>
    </citation>
    <scope>NUCLEOTIDE SEQUENCE [LARGE SCALE GENOMIC DNA]</scope>
    <source>
        <strain evidence="8 9">VU population</strain>
        <tissue evidence="8">Whole body</tissue>
    </source>
</reference>
<name>A0A226E6Y0_FOLCA</name>
<dbReference type="InterPro" id="IPR000719">
    <property type="entry name" value="Prot_kinase_dom"/>
</dbReference>
<dbReference type="EMBL" id="LNIX01000006">
    <property type="protein sequence ID" value="OXA52854.1"/>
    <property type="molecule type" value="Genomic_DNA"/>
</dbReference>
<dbReference type="GO" id="GO:0005952">
    <property type="term" value="C:cAMP-dependent protein kinase complex"/>
    <property type="evidence" value="ECO:0007669"/>
    <property type="project" value="TreeGrafter"/>
</dbReference>